<dbReference type="EMBL" id="PDKM01000006">
    <property type="protein sequence ID" value="RXK09367.1"/>
    <property type="molecule type" value="Genomic_DNA"/>
</dbReference>
<dbReference type="AlphaFoldDB" id="A0AAX2A6Z8"/>
<dbReference type="GO" id="GO:0016787">
    <property type="term" value="F:hydrolase activity"/>
    <property type="evidence" value="ECO:0007669"/>
    <property type="project" value="UniProtKB-KW"/>
</dbReference>
<evidence type="ECO:0000313" key="4">
    <source>
        <dbReference type="Proteomes" id="UP000253850"/>
    </source>
</evidence>
<dbReference type="Gene3D" id="3.40.50.1820">
    <property type="entry name" value="alpha/beta hydrolase"/>
    <property type="match status" value="1"/>
</dbReference>
<dbReference type="InterPro" id="IPR029058">
    <property type="entry name" value="AB_hydrolase_fold"/>
</dbReference>
<dbReference type="Pfam" id="PF12146">
    <property type="entry name" value="Hydrolase_4"/>
    <property type="match status" value="1"/>
</dbReference>
<dbReference type="EMBL" id="CP031217">
    <property type="protein sequence ID" value="AXH11447.1"/>
    <property type="molecule type" value="Genomic_DNA"/>
</dbReference>
<dbReference type="SUPFAM" id="SSF53474">
    <property type="entry name" value="alpha/beta-Hydrolases"/>
    <property type="match status" value="1"/>
</dbReference>
<gene>
    <name evidence="2" type="ORF">ABIV_0426</name>
    <name evidence="3" type="ORF">CRV05_10590</name>
</gene>
<dbReference type="PANTHER" id="PTHR43798">
    <property type="entry name" value="MONOACYLGLYCEROL LIPASE"/>
    <property type="match status" value="1"/>
</dbReference>
<keyword evidence="3" id="KW-0378">Hydrolase</keyword>
<dbReference type="KEGG" id="hbv:ABIV_0426"/>
<evidence type="ECO:0000313" key="5">
    <source>
        <dbReference type="Proteomes" id="UP000289193"/>
    </source>
</evidence>
<dbReference type="Proteomes" id="UP000289193">
    <property type="component" value="Unassembled WGS sequence"/>
</dbReference>
<reference evidence="2 4" key="2">
    <citation type="submission" date="2018-07" db="EMBL/GenBank/DDBJ databases">
        <title>Complete genome of the Arcobacter bivalviorum type strain LMG 26154.</title>
        <authorList>
            <person name="Miller W.G."/>
            <person name="Yee E."/>
            <person name="Bono J.L."/>
        </authorList>
    </citation>
    <scope>NUCLEOTIDE SEQUENCE [LARGE SCALE GENOMIC DNA]</scope>
    <source>
        <strain evidence="2 4">LMG 26154</strain>
    </source>
</reference>
<organism evidence="3 5">
    <name type="scientific">Halarcobacter bivalviorum</name>
    <dbReference type="NCBI Taxonomy" id="663364"/>
    <lineage>
        <taxon>Bacteria</taxon>
        <taxon>Pseudomonadati</taxon>
        <taxon>Campylobacterota</taxon>
        <taxon>Epsilonproteobacteria</taxon>
        <taxon>Campylobacterales</taxon>
        <taxon>Arcobacteraceae</taxon>
        <taxon>Halarcobacter</taxon>
    </lineage>
</organism>
<keyword evidence="5" id="KW-1185">Reference proteome</keyword>
<protein>
    <submittedName>
        <fullName evidence="2 3">Alpha/beta hydrolase</fullName>
    </submittedName>
</protein>
<name>A0AAX2A6Z8_9BACT</name>
<evidence type="ECO:0000313" key="2">
    <source>
        <dbReference type="EMBL" id="AXH11447.1"/>
    </source>
</evidence>
<dbReference type="InterPro" id="IPR022742">
    <property type="entry name" value="Hydrolase_4"/>
</dbReference>
<dbReference type="RefSeq" id="WP_114838324.1">
    <property type="nucleotide sequence ID" value="NZ_CP031217.1"/>
</dbReference>
<reference evidence="3 5" key="1">
    <citation type="submission" date="2017-10" db="EMBL/GenBank/DDBJ databases">
        <title>Genomics of the genus Arcobacter.</title>
        <authorList>
            <person name="Perez-Cataluna A."/>
            <person name="Figueras M.J."/>
        </authorList>
    </citation>
    <scope>NUCLEOTIDE SEQUENCE [LARGE SCALE GENOMIC DNA]</scope>
    <source>
        <strain evidence="3 5">CECT 7835</strain>
    </source>
</reference>
<feature type="domain" description="Serine aminopeptidase S33" evidence="1">
    <location>
        <begin position="15"/>
        <end position="203"/>
    </location>
</feature>
<proteinExistence type="predicted"/>
<dbReference type="InterPro" id="IPR050266">
    <property type="entry name" value="AB_hydrolase_sf"/>
</dbReference>
<evidence type="ECO:0000259" key="1">
    <source>
        <dbReference type="Pfam" id="PF12146"/>
    </source>
</evidence>
<sequence>MTILNYKKIGTGDTSIIVLHELMGSCANYEAIFPYLDTTKFTYYFTDLRGYGLSKDYKGEYSCNEASNDVKNLITHLNLSSVDIIAHSMSTMIAQKLALIDDRVKQLILITPISAAGIKMKPDAQAKLLESMKKNENLIEHVVESASKRYSQPWKNYRIKMGYEASTLEARTGYMTMYLTTDFIEEVKDIKIPIKIIVGHHDLPAFHKNNVKKQFDEYYNDFEIIECMEAGHYPMIECPVYFATKVEEFINKIEV</sequence>
<evidence type="ECO:0000313" key="3">
    <source>
        <dbReference type="EMBL" id="RXK09367.1"/>
    </source>
</evidence>
<accession>A0AAX2A6Z8</accession>
<dbReference type="Proteomes" id="UP000253850">
    <property type="component" value="Chromosome"/>
</dbReference>